<name>A0A937D517_9HYPH</name>
<dbReference type="PROSITE" id="PS51729">
    <property type="entry name" value="GNAT_YJDJ"/>
    <property type="match status" value="1"/>
</dbReference>
<evidence type="ECO:0000259" key="1">
    <source>
        <dbReference type="PROSITE" id="PS51729"/>
    </source>
</evidence>
<dbReference type="RefSeq" id="WP_202065913.1">
    <property type="nucleotide sequence ID" value="NZ_JAEQMY010000156.1"/>
</dbReference>
<dbReference type="InterPro" id="IPR045057">
    <property type="entry name" value="Gcn5-rel_NAT"/>
</dbReference>
<feature type="domain" description="N-acetyltransferase" evidence="1">
    <location>
        <begin position="6"/>
        <end position="91"/>
    </location>
</feature>
<proteinExistence type="predicted"/>
<protein>
    <submittedName>
        <fullName evidence="2">N-acetyltransferase</fullName>
    </submittedName>
</protein>
<dbReference type="Proteomes" id="UP000605848">
    <property type="component" value="Unassembled WGS sequence"/>
</dbReference>
<dbReference type="InterPro" id="IPR031165">
    <property type="entry name" value="GNAT_YJDJ"/>
</dbReference>
<sequence>MKDSVIDNPAQHRFELPVGDAVAVAAYRLEGERVILVHTEVPQELSGQGIGSKLAEGVFELIQGSGRKVVTECPFMAGWVSRHSEYAKLVVG</sequence>
<accession>A0A937D517</accession>
<dbReference type="EMBL" id="JAEQMY010000156">
    <property type="protein sequence ID" value="MBL0408165.1"/>
    <property type="molecule type" value="Genomic_DNA"/>
</dbReference>
<dbReference type="SUPFAM" id="SSF55729">
    <property type="entry name" value="Acyl-CoA N-acyltransferases (Nat)"/>
    <property type="match status" value="1"/>
</dbReference>
<evidence type="ECO:0000313" key="3">
    <source>
        <dbReference type="Proteomes" id="UP000605848"/>
    </source>
</evidence>
<dbReference type="AlphaFoldDB" id="A0A937D517"/>
<dbReference type="Pfam" id="PF14542">
    <property type="entry name" value="Acetyltransf_CG"/>
    <property type="match status" value="1"/>
</dbReference>
<gene>
    <name evidence="2" type="ORF">JKG68_30220</name>
</gene>
<comment type="caution">
    <text evidence="2">The sequence shown here is derived from an EMBL/GenBank/DDBJ whole genome shotgun (WGS) entry which is preliminary data.</text>
</comment>
<keyword evidence="3" id="KW-1185">Reference proteome</keyword>
<organism evidence="2 3">
    <name type="scientific">Microvirga aerilata</name>
    <dbReference type="NCBI Taxonomy" id="670292"/>
    <lineage>
        <taxon>Bacteria</taxon>
        <taxon>Pseudomonadati</taxon>
        <taxon>Pseudomonadota</taxon>
        <taxon>Alphaproteobacteria</taxon>
        <taxon>Hyphomicrobiales</taxon>
        <taxon>Methylobacteriaceae</taxon>
        <taxon>Microvirga</taxon>
    </lineage>
</organism>
<dbReference type="Gene3D" id="3.40.630.30">
    <property type="match status" value="1"/>
</dbReference>
<dbReference type="InterPro" id="IPR016181">
    <property type="entry name" value="Acyl_CoA_acyltransferase"/>
</dbReference>
<evidence type="ECO:0000313" key="2">
    <source>
        <dbReference type="EMBL" id="MBL0408165.1"/>
    </source>
</evidence>
<dbReference type="PANTHER" id="PTHR31435:SF10">
    <property type="entry name" value="BSR4717 PROTEIN"/>
    <property type="match status" value="1"/>
</dbReference>
<reference evidence="2" key="1">
    <citation type="submission" date="2021-01" db="EMBL/GenBank/DDBJ databases">
        <title>Microvirga sp.</title>
        <authorList>
            <person name="Kim M.K."/>
        </authorList>
    </citation>
    <scope>NUCLEOTIDE SEQUENCE</scope>
    <source>
        <strain evidence="2">5420S-16</strain>
    </source>
</reference>
<dbReference type="PANTHER" id="PTHR31435">
    <property type="entry name" value="PROTEIN NATD1"/>
    <property type="match status" value="1"/>
</dbReference>